<accession>A0A6G0Z6F2</accession>
<dbReference type="AlphaFoldDB" id="A0A6G0Z6F2"/>
<keyword evidence="2" id="KW-1185">Reference proteome</keyword>
<dbReference type="EMBL" id="VUJU01001236">
    <property type="protein sequence ID" value="KAF0766239.1"/>
    <property type="molecule type" value="Genomic_DNA"/>
</dbReference>
<name>A0A6G0Z6F2_APHCR</name>
<reference evidence="1 2" key="1">
    <citation type="submission" date="2019-08" db="EMBL/GenBank/DDBJ databases">
        <title>Whole genome of Aphis craccivora.</title>
        <authorList>
            <person name="Voronova N.V."/>
            <person name="Shulinski R.S."/>
            <person name="Bandarenka Y.V."/>
            <person name="Zhorov D.G."/>
            <person name="Warner D."/>
        </authorList>
    </citation>
    <scope>NUCLEOTIDE SEQUENCE [LARGE SCALE GENOMIC DNA]</scope>
    <source>
        <strain evidence="1">180601</strain>
        <tissue evidence="1">Whole Body</tissue>
    </source>
</reference>
<organism evidence="1 2">
    <name type="scientific">Aphis craccivora</name>
    <name type="common">Cowpea aphid</name>
    <dbReference type="NCBI Taxonomy" id="307492"/>
    <lineage>
        <taxon>Eukaryota</taxon>
        <taxon>Metazoa</taxon>
        <taxon>Ecdysozoa</taxon>
        <taxon>Arthropoda</taxon>
        <taxon>Hexapoda</taxon>
        <taxon>Insecta</taxon>
        <taxon>Pterygota</taxon>
        <taxon>Neoptera</taxon>
        <taxon>Paraneoptera</taxon>
        <taxon>Hemiptera</taxon>
        <taxon>Sternorrhyncha</taxon>
        <taxon>Aphidomorpha</taxon>
        <taxon>Aphidoidea</taxon>
        <taxon>Aphididae</taxon>
        <taxon>Aphidini</taxon>
        <taxon>Aphis</taxon>
        <taxon>Aphis</taxon>
    </lineage>
</organism>
<evidence type="ECO:0000313" key="1">
    <source>
        <dbReference type="EMBL" id="KAF0766239.1"/>
    </source>
</evidence>
<proteinExistence type="predicted"/>
<evidence type="ECO:0000313" key="2">
    <source>
        <dbReference type="Proteomes" id="UP000478052"/>
    </source>
</evidence>
<protein>
    <submittedName>
        <fullName evidence="1">Uncharacterized protein</fullName>
    </submittedName>
</protein>
<gene>
    <name evidence="1" type="ORF">FWK35_00034111</name>
</gene>
<sequence>MKGDDLVKPARVAGGPIKVYQEIFFIPGDRDPYRSIHCLWRHTKYITWRIALHCHNYVTILRDQII</sequence>
<comment type="caution">
    <text evidence="1">The sequence shown here is derived from an EMBL/GenBank/DDBJ whole genome shotgun (WGS) entry which is preliminary data.</text>
</comment>
<dbReference type="Proteomes" id="UP000478052">
    <property type="component" value="Unassembled WGS sequence"/>
</dbReference>